<reference evidence="1 2" key="1">
    <citation type="submission" date="2020-04" db="EMBL/GenBank/DDBJ databases">
        <authorList>
            <person name="Hitch T.C.A."/>
            <person name="Wylensek D."/>
            <person name="Clavel T."/>
        </authorList>
    </citation>
    <scope>NUCLEOTIDE SEQUENCE [LARGE SCALE GENOMIC DNA]</scope>
    <source>
        <strain evidence="1 2">WB01_D5_05</strain>
    </source>
</reference>
<dbReference type="GeneID" id="92842018"/>
<dbReference type="InterPro" id="IPR037208">
    <property type="entry name" value="Spo0E-like_sf"/>
</dbReference>
<dbReference type="InterPro" id="IPR018540">
    <property type="entry name" value="Spo0E-like"/>
</dbReference>
<organism evidence="1 2">
    <name type="scientific">Aneurinibacillus aneurinilyticus</name>
    <name type="common">Bacillus aneurinolyticus</name>
    <dbReference type="NCBI Taxonomy" id="1391"/>
    <lineage>
        <taxon>Bacteria</taxon>
        <taxon>Bacillati</taxon>
        <taxon>Bacillota</taxon>
        <taxon>Bacilli</taxon>
        <taxon>Bacillales</taxon>
        <taxon>Paenibacillaceae</taxon>
        <taxon>Aneurinibacillus group</taxon>
        <taxon>Aneurinibacillus</taxon>
    </lineage>
</organism>
<accession>A0A848CP91</accession>
<dbReference type="InterPro" id="IPR036638">
    <property type="entry name" value="HLH_DNA-bd_sf"/>
</dbReference>
<dbReference type="AlphaFoldDB" id="A0A848CP91"/>
<dbReference type="OrthoDB" id="2680326at2"/>
<name>A0A848CP91_ANEAE</name>
<proteinExistence type="predicted"/>
<dbReference type="GO" id="GO:0043937">
    <property type="term" value="P:regulation of sporulation"/>
    <property type="evidence" value="ECO:0007669"/>
    <property type="project" value="InterPro"/>
</dbReference>
<dbReference type="Pfam" id="PF09388">
    <property type="entry name" value="SpoOE-like"/>
    <property type="match status" value="1"/>
</dbReference>
<comment type="caution">
    <text evidence="1">The sequence shown here is derived from an EMBL/GenBank/DDBJ whole genome shotgun (WGS) entry which is preliminary data.</text>
</comment>
<sequence length="53" mass="6024">MSTAVTTEIEDMKQLLITLAEKHDFDFQNPHVITVSQKLDLLIVEAMKPQQSP</sequence>
<dbReference type="Gene3D" id="4.10.280.10">
    <property type="entry name" value="Helix-loop-helix DNA-binding domain"/>
    <property type="match status" value="1"/>
</dbReference>
<dbReference type="EMBL" id="JABAGO010000005">
    <property type="protein sequence ID" value="NME97643.1"/>
    <property type="molecule type" value="Genomic_DNA"/>
</dbReference>
<protein>
    <submittedName>
        <fullName evidence="1">Aspartyl-phosphate phosphatase Spo0E family protein</fullName>
    </submittedName>
</protein>
<dbReference type="GO" id="GO:0046983">
    <property type="term" value="F:protein dimerization activity"/>
    <property type="evidence" value="ECO:0007669"/>
    <property type="project" value="InterPro"/>
</dbReference>
<evidence type="ECO:0000313" key="2">
    <source>
        <dbReference type="Proteomes" id="UP000561326"/>
    </source>
</evidence>
<dbReference type="RefSeq" id="WP_021619490.1">
    <property type="nucleotide sequence ID" value="NZ_CABKST010000036.1"/>
</dbReference>
<dbReference type="SUPFAM" id="SSF140500">
    <property type="entry name" value="BAS1536-like"/>
    <property type="match status" value="1"/>
</dbReference>
<evidence type="ECO:0000313" key="1">
    <source>
        <dbReference type="EMBL" id="NME97643.1"/>
    </source>
</evidence>
<gene>
    <name evidence="1" type="ORF">HF838_05140</name>
</gene>
<dbReference type="Proteomes" id="UP000561326">
    <property type="component" value="Unassembled WGS sequence"/>
</dbReference>